<sequence>MTKSRAALAAAVVTLLTGLTAACGGAGTTSTAAAAFDPNACQGGTLTVLNHRGQGNFDPAELYTSGGGKVPTLVFRTLTTRNHTTDGPDSAKVVPDLATDTGEPNADATVWTYHLKSGLTFEDGTPIRSGDVKYGLERSFAPELPGGPPYLRDWLVGGEDYQGPYKGGELASIETPDDSTIIFRLRKPEGDFPFLATATQFAPVPRDKDTGTAYQKHPVSSGPYKVVSNDGGKSIVLDRNPHWSRALDDQRLACPDRVQVTSGLDTSVINQRLAAGTGDDAHAVTSDSNVDASVLARLAGDPALKKRVVTGYFGETQYLAFNPTVKPFDDVRVRQAISYAIDRESVINAVGGSAVAKPATTFLPDQPAFGYAPYDYFPAGRSGDAAKAKDLLAQAGYPSGLTITLSHSTVTGDGSGPEVAAAVQQALGKAGITVKLEGTADDDYQTKYQKPATEPGLFLASWGADWPSGGPFLAPIFDGRQILTDGGNYNSAQLNDPQVNAEIDAANKLTDPAQAARAWGALDAELGRQAYTVPLYHPIYERLYGKGVKNAYVSQWNGLYDLSRISVK</sequence>
<keyword evidence="1" id="KW-0732">Signal</keyword>
<dbReference type="PANTHER" id="PTHR30290">
    <property type="entry name" value="PERIPLASMIC BINDING COMPONENT OF ABC TRANSPORTER"/>
    <property type="match status" value="1"/>
</dbReference>
<evidence type="ECO:0000313" key="3">
    <source>
        <dbReference type="EMBL" id="GAA1266126.1"/>
    </source>
</evidence>
<dbReference type="PROSITE" id="PS51257">
    <property type="entry name" value="PROKAR_LIPOPROTEIN"/>
    <property type="match status" value="1"/>
</dbReference>
<gene>
    <name evidence="3" type="ORF">GCM10009665_64020</name>
</gene>
<evidence type="ECO:0000259" key="2">
    <source>
        <dbReference type="Pfam" id="PF00496"/>
    </source>
</evidence>
<dbReference type="InterPro" id="IPR030678">
    <property type="entry name" value="Peptide/Ni-bd"/>
</dbReference>
<organism evidence="3 4">
    <name type="scientific">Kitasatospora nipponensis</name>
    <dbReference type="NCBI Taxonomy" id="258049"/>
    <lineage>
        <taxon>Bacteria</taxon>
        <taxon>Bacillati</taxon>
        <taxon>Actinomycetota</taxon>
        <taxon>Actinomycetes</taxon>
        <taxon>Kitasatosporales</taxon>
        <taxon>Streptomycetaceae</taxon>
        <taxon>Kitasatospora</taxon>
    </lineage>
</organism>
<dbReference type="SUPFAM" id="SSF53850">
    <property type="entry name" value="Periplasmic binding protein-like II"/>
    <property type="match status" value="1"/>
</dbReference>
<dbReference type="Pfam" id="PF00496">
    <property type="entry name" value="SBP_bac_5"/>
    <property type="match status" value="1"/>
</dbReference>
<dbReference type="EMBL" id="BAAALF010000174">
    <property type="protein sequence ID" value="GAA1266126.1"/>
    <property type="molecule type" value="Genomic_DNA"/>
</dbReference>
<dbReference type="PANTHER" id="PTHR30290:SF83">
    <property type="entry name" value="ABC TRANSPORTER SUBSTRATE-BINDING PROTEIN"/>
    <property type="match status" value="1"/>
</dbReference>
<reference evidence="4" key="1">
    <citation type="journal article" date="2019" name="Int. J. Syst. Evol. Microbiol.">
        <title>The Global Catalogue of Microorganisms (GCM) 10K type strain sequencing project: providing services to taxonomists for standard genome sequencing and annotation.</title>
        <authorList>
            <consortium name="The Broad Institute Genomics Platform"/>
            <consortium name="The Broad Institute Genome Sequencing Center for Infectious Disease"/>
            <person name="Wu L."/>
            <person name="Ma J."/>
        </authorList>
    </citation>
    <scope>NUCLEOTIDE SEQUENCE [LARGE SCALE GENOMIC DNA]</scope>
    <source>
        <strain evidence="4">JCM 13004</strain>
    </source>
</reference>
<feature type="signal peptide" evidence="1">
    <location>
        <begin position="1"/>
        <end position="21"/>
    </location>
</feature>
<dbReference type="Proteomes" id="UP001500037">
    <property type="component" value="Unassembled WGS sequence"/>
</dbReference>
<dbReference type="RefSeq" id="WP_344445614.1">
    <property type="nucleotide sequence ID" value="NZ_BAAALF010000174.1"/>
</dbReference>
<protein>
    <submittedName>
        <fullName evidence="3">ABC transporter substrate-binding protein</fullName>
    </submittedName>
</protein>
<dbReference type="InterPro" id="IPR000914">
    <property type="entry name" value="SBP_5_dom"/>
</dbReference>
<accession>A0ABP4HLM9</accession>
<dbReference type="Gene3D" id="3.40.190.10">
    <property type="entry name" value="Periplasmic binding protein-like II"/>
    <property type="match status" value="1"/>
</dbReference>
<feature type="domain" description="Solute-binding protein family 5" evidence="2">
    <location>
        <begin position="92"/>
        <end position="480"/>
    </location>
</feature>
<feature type="chain" id="PRO_5046103783" evidence="1">
    <location>
        <begin position="22"/>
        <end position="568"/>
    </location>
</feature>
<dbReference type="CDD" id="cd08506">
    <property type="entry name" value="PBP2_clavulanate_OppA2"/>
    <property type="match status" value="1"/>
</dbReference>
<dbReference type="PIRSF" id="PIRSF002741">
    <property type="entry name" value="MppA"/>
    <property type="match status" value="1"/>
</dbReference>
<name>A0ABP4HLM9_9ACTN</name>
<comment type="caution">
    <text evidence="3">The sequence shown here is derived from an EMBL/GenBank/DDBJ whole genome shotgun (WGS) entry which is preliminary data.</text>
</comment>
<dbReference type="InterPro" id="IPR039424">
    <property type="entry name" value="SBP_5"/>
</dbReference>
<keyword evidence="4" id="KW-1185">Reference proteome</keyword>
<evidence type="ECO:0000256" key="1">
    <source>
        <dbReference type="SAM" id="SignalP"/>
    </source>
</evidence>
<evidence type="ECO:0000313" key="4">
    <source>
        <dbReference type="Proteomes" id="UP001500037"/>
    </source>
</evidence>
<dbReference type="Gene3D" id="3.10.105.10">
    <property type="entry name" value="Dipeptide-binding Protein, Domain 3"/>
    <property type="match status" value="1"/>
</dbReference>
<proteinExistence type="predicted"/>